<dbReference type="InterPro" id="IPR020904">
    <property type="entry name" value="Sc_DH/Rdtase_CS"/>
</dbReference>
<dbReference type="InterPro" id="IPR036291">
    <property type="entry name" value="NAD(P)-bd_dom_sf"/>
</dbReference>
<organism evidence="4 5">
    <name type="scientific">Streptomyces niveus</name>
    <name type="common">Streptomyces spheroides</name>
    <dbReference type="NCBI Taxonomy" id="193462"/>
    <lineage>
        <taxon>Bacteria</taxon>
        <taxon>Bacillati</taxon>
        <taxon>Actinomycetota</taxon>
        <taxon>Actinomycetes</taxon>
        <taxon>Kitasatosporales</taxon>
        <taxon>Streptomycetaceae</taxon>
        <taxon>Streptomyces</taxon>
    </lineage>
</organism>
<proteinExistence type="inferred from homology"/>
<dbReference type="Proteomes" id="UP000189677">
    <property type="component" value="Chromosome"/>
</dbReference>
<sequence length="254" mass="26551">MSRVSQDGGERRVAVVSGGSRGLGLALVSHLLDEGYRVATFSRTESEGLTELRASLADPALLHWSALDGADEDGAGPAEFVRDVVRRFGRVDVLVNNAGIGLEGLLSVTRPADIDRSLRVNIALPVHLSRSCLKPMLARGGGVIVNISSINGLRGQAGVAAYSAAKAGLDGLTRSLAREVGPAGIRVVGLAPGYFESEMTAGMPQEARRRVARRTPLGRLGTVEDLVGAFAFLISDRAGFITGQTLTVDGGFTC</sequence>
<reference evidence="4 5" key="1">
    <citation type="submission" date="2016-11" db="EMBL/GenBank/DDBJ databases">
        <title>Complete genome sequence of Streptomyces niveus SCSIO 3406.</title>
        <authorList>
            <person name="Zhu Q."/>
            <person name="Cheng W."/>
            <person name="Song Y."/>
            <person name="Li Q."/>
            <person name="Ju J."/>
        </authorList>
    </citation>
    <scope>NUCLEOTIDE SEQUENCE [LARGE SCALE GENOMIC DNA]</scope>
    <source>
        <strain evidence="4 5">SCSIO 3406</strain>
    </source>
</reference>
<dbReference type="GO" id="GO:0016491">
    <property type="term" value="F:oxidoreductase activity"/>
    <property type="evidence" value="ECO:0007669"/>
    <property type="project" value="UniProtKB-KW"/>
</dbReference>
<gene>
    <name evidence="4" type="ORF">BBN63_28630</name>
</gene>
<dbReference type="SMART" id="SM00822">
    <property type="entry name" value="PKS_KR"/>
    <property type="match status" value="1"/>
</dbReference>
<dbReference type="PANTHER" id="PTHR43639:SF9">
    <property type="entry name" value="BLL5898 PROTEIN"/>
    <property type="match status" value="1"/>
</dbReference>
<accession>A0A1U9R0W8</accession>
<dbReference type="InterPro" id="IPR057326">
    <property type="entry name" value="KR_dom"/>
</dbReference>
<dbReference type="OrthoDB" id="286404at2"/>
<evidence type="ECO:0000256" key="2">
    <source>
        <dbReference type="ARBA" id="ARBA00023002"/>
    </source>
</evidence>
<dbReference type="EMBL" id="CP018047">
    <property type="protein sequence ID" value="AQU69565.1"/>
    <property type="molecule type" value="Genomic_DNA"/>
</dbReference>
<evidence type="ECO:0000256" key="1">
    <source>
        <dbReference type="ARBA" id="ARBA00006484"/>
    </source>
</evidence>
<dbReference type="PANTHER" id="PTHR43639">
    <property type="entry name" value="OXIDOREDUCTASE, SHORT-CHAIN DEHYDROGENASE/REDUCTASE FAMILY (AFU_ORTHOLOGUE AFUA_5G02870)"/>
    <property type="match status" value="1"/>
</dbReference>
<evidence type="ECO:0000313" key="4">
    <source>
        <dbReference type="EMBL" id="AQU69565.1"/>
    </source>
</evidence>
<dbReference type="RefSeq" id="WP_078078217.1">
    <property type="nucleotide sequence ID" value="NZ_CP018047.1"/>
</dbReference>
<comment type="similarity">
    <text evidence="1">Belongs to the short-chain dehydrogenases/reductases (SDR) family.</text>
</comment>
<dbReference type="SUPFAM" id="SSF51735">
    <property type="entry name" value="NAD(P)-binding Rossmann-fold domains"/>
    <property type="match status" value="1"/>
</dbReference>
<dbReference type="PROSITE" id="PS00061">
    <property type="entry name" value="ADH_SHORT"/>
    <property type="match status" value="1"/>
</dbReference>
<protein>
    <recommendedName>
        <fullName evidence="3">Ketoreductase domain-containing protein</fullName>
    </recommendedName>
</protein>
<name>A0A1U9R0W8_STRNV</name>
<dbReference type="AlphaFoldDB" id="A0A1U9R0W8"/>
<dbReference type="PRINTS" id="PR00080">
    <property type="entry name" value="SDRFAMILY"/>
</dbReference>
<evidence type="ECO:0000313" key="5">
    <source>
        <dbReference type="Proteomes" id="UP000189677"/>
    </source>
</evidence>
<dbReference type="FunFam" id="3.40.50.720:FF:000173">
    <property type="entry name" value="3-oxoacyl-[acyl-carrier protein] reductase"/>
    <property type="match status" value="1"/>
</dbReference>
<dbReference type="CDD" id="cd05233">
    <property type="entry name" value="SDR_c"/>
    <property type="match status" value="1"/>
</dbReference>
<dbReference type="Pfam" id="PF13561">
    <property type="entry name" value="adh_short_C2"/>
    <property type="match status" value="1"/>
</dbReference>
<dbReference type="Gene3D" id="3.40.50.720">
    <property type="entry name" value="NAD(P)-binding Rossmann-like Domain"/>
    <property type="match status" value="1"/>
</dbReference>
<keyword evidence="5" id="KW-1185">Reference proteome</keyword>
<feature type="domain" description="Ketoreductase" evidence="3">
    <location>
        <begin position="12"/>
        <end position="194"/>
    </location>
</feature>
<dbReference type="PRINTS" id="PR00081">
    <property type="entry name" value="GDHRDH"/>
</dbReference>
<evidence type="ECO:0000259" key="3">
    <source>
        <dbReference type="SMART" id="SM00822"/>
    </source>
</evidence>
<keyword evidence="2" id="KW-0560">Oxidoreductase</keyword>
<dbReference type="KEGG" id="snw:BBN63_28630"/>
<dbReference type="InterPro" id="IPR002347">
    <property type="entry name" value="SDR_fam"/>
</dbReference>